<sequence>MAWQVAIASGDSGVRSDFTAGQKGFDEGSTFFDEARMGRFVGKRIANSVYPH</sequence>
<evidence type="ECO:0000313" key="2">
    <source>
        <dbReference type="Proteomes" id="UP001156670"/>
    </source>
</evidence>
<protein>
    <submittedName>
        <fullName evidence="1">Uncharacterized protein</fullName>
    </submittedName>
</protein>
<proteinExistence type="predicted"/>
<dbReference type="Proteomes" id="UP001156670">
    <property type="component" value="Unassembled WGS sequence"/>
</dbReference>
<comment type="caution">
    <text evidence="1">The sequence shown here is derived from an EMBL/GenBank/DDBJ whole genome shotgun (WGS) entry which is preliminary data.</text>
</comment>
<name>A0ABQ5XKC5_9GAMM</name>
<keyword evidence="2" id="KW-1185">Reference proteome</keyword>
<organism evidence="1 2">
    <name type="scientific">Dyella acidisoli</name>
    <dbReference type="NCBI Taxonomy" id="1867834"/>
    <lineage>
        <taxon>Bacteria</taxon>
        <taxon>Pseudomonadati</taxon>
        <taxon>Pseudomonadota</taxon>
        <taxon>Gammaproteobacteria</taxon>
        <taxon>Lysobacterales</taxon>
        <taxon>Rhodanobacteraceae</taxon>
        <taxon>Dyella</taxon>
    </lineage>
</organism>
<dbReference type="EMBL" id="BSOB01000005">
    <property type="protein sequence ID" value="GLQ91644.1"/>
    <property type="molecule type" value="Genomic_DNA"/>
</dbReference>
<evidence type="ECO:0000313" key="1">
    <source>
        <dbReference type="EMBL" id="GLQ91644.1"/>
    </source>
</evidence>
<accession>A0ABQ5XKC5</accession>
<reference evidence="2" key="1">
    <citation type="journal article" date="2019" name="Int. J. Syst. Evol. Microbiol.">
        <title>The Global Catalogue of Microorganisms (GCM) 10K type strain sequencing project: providing services to taxonomists for standard genome sequencing and annotation.</title>
        <authorList>
            <consortium name="The Broad Institute Genomics Platform"/>
            <consortium name="The Broad Institute Genome Sequencing Center for Infectious Disease"/>
            <person name="Wu L."/>
            <person name="Ma J."/>
        </authorList>
    </citation>
    <scope>NUCLEOTIDE SEQUENCE [LARGE SCALE GENOMIC DNA]</scope>
    <source>
        <strain evidence="2">NBRC 111980</strain>
    </source>
</reference>
<gene>
    <name evidence="1" type="ORF">GCM10007901_05940</name>
</gene>